<sequence>MSVFATGTGIGSWPGTSARQAAEVVVGELGGSLAHLVELPGRGVGADLIGRAGALLVDIVLDTAPRGYRLAARPGAVSRRAVSLLGEDTDALEEAWEIAGLRGSGQPVKLQAPGPLTLAAEVELANGHRAITDPGAVRDLAASLGEGLKVHRADLSRRLDTSVVVQLDEPSLAAAVTGRLAGVTALSPVPAIDEAVATALLDGCAETVGGEVLVHSCAAGLPWTVLQRSSIAAVSLDATALGPADYDAIGAFVDAGRTVVLGLLPAVAPARRPSVEELAAAAAAITDRIGFARSVLGERVGVSPVCGMAGATAKWARTAIGLVGRAGAALAQDPEAV</sequence>
<dbReference type="AlphaFoldDB" id="A0A1A3TT31"/>
<dbReference type="GO" id="GO:0003871">
    <property type="term" value="F:5-methyltetrahydropteroyltriglutamate-homocysteine S-methyltransferase activity"/>
    <property type="evidence" value="ECO:0007669"/>
    <property type="project" value="InterPro"/>
</dbReference>
<name>A0A1A3TT31_MYCSD</name>
<comment type="caution">
    <text evidence="2">The sequence shown here is derived from an EMBL/GenBank/DDBJ whole genome shotgun (WGS) entry which is preliminary data.</text>
</comment>
<dbReference type="GO" id="GO:0009086">
    <property type="term" value="P:methionine biosynthetic process"/>
    <property type="evidence" value="ECO:0007669"/>
    <property type="project" value="InterPro"/>
</dbReference>
<evidence type="ECO:0000313" key="2">
    <source>
        <dbReference type="EMBL" id="OBK85552.1"/>
    </source>
</evidence>
<evidence type="ECO:0000259" key="1">
    <source>
        <dbReference type="Pfam" id="PF01717"/>
    </source>
</evidence>
<accession>A0A1A3TT31</accession>
<dbReference type="RefSeq" id="WP_065025394.1">
    <property type="nucleotide sequence ID" value="NZ_LZMF01000104.1"/>
</dbReference>
<dbReference type="Pfam" id="PF01717">
    <property type="entry name" value="Meth_synt_2"/>
    <property type="match status" value="1"/>
</dbReference>
<feature type="domain" description="Cobalamin-independent methionine synthase MetE C-terminal/archaeal" evidence="1">
    <location>
        <begin position="4"/>
        <end position="323"/>
    </location>
</feature>
<organism evidence="2 3">
    <name type="scientific">Mycolicibacter sinensis (strain JDM601)</name>
    <name type="common">Mycobacterium sinense</name>
    <dbReference type="NCBI Taxonomy" id="875328"/>
    <lineage>
        <taxon>Bacteria</taxon>
        <taxon>Bacillati</taxon>
        <taxon>Actinomycetota</taxon>
        <taxon>Actinomycetes</taxon>
        <taxon>Mycobacteriales</taxon>
        <taxon>Mycobacteriaceae</taxon>
        <taxon>Mycolicibacter</taxon>
    </lineage>
</organism>
<evidence type="ECO:0000313" key="3">
    <source>
        <dbReference type="Proteomes" id="UP000093759"/>
    </source>
</evidence>
<gene>
    <name evidence="2" type="ORF">A5648_07110</name>
</gene>
<dbReference type="InterPro" id="IPR038071">
    <property type="entry name" value="UROD/MetE-like_sf"/>
</dbReference>
<reference evidence="3" key="1">
    <citation type="submission" date="2016-06" db="EMBL/GenBank/DDBJ databases">
        <authorList>
            <person name="Sutton G."/>
            <person name="Brinkac L."/>
            <person name="Sanka R."/>
            <person name="Adams M."/>
            <person name="Lau E."/>
            <person name="Garcia-Basteiro A."/>
            <person name="Lopez-Varela E."/>
            <person name="Palencia S."/>
        </authorList>
    </citation>
    <scope>NUCLEOTIDE SEQUENCE [LARGE SCALE GENOMIC DNA]</scope>
    <source>
        <strain evidence="3">1274684.2</strain>
    </source>
</reference>
<dbReference type="EMBL" id="LZMF01000104">
    <property type="protein sequence ID" value="OBK85552.1"/>
    <property type="molecule type" value="Genomic_DNA"/>
</dbReference>
<dbReference type="Gene3D" id="3.20.20.210">
    <property type="match status" value="1"/>
</dbReference>
<dbReference type="SUPFAM" id="SSF51726">
    <property type="entry name" value="UROD/MetE-like"/>
    <property type="match status" value="1"/>
</dbReference>
<dbReference type="InterPro" id="IPR002629">
    <property type="entry name" value="Met_Synth_C/arc"/>
</dbReference>
<proteinExistence type="predicted"/>
<dbReference type="Proteomes" id="UP000093759">
    <property type="component" value="Unassembled WGS sequence"/>
</dbReference>
<protein>
    <submittedName>
        <fullName evidence="2">Methionine synthase</fullName>
    </submittedName>
</protein>
<dbReference type="GO" id="GO:0008270">
    <property type="term" value="F:zinc ion binding"/>
    <property type="evidence" value="ECO:0007669"/>
    <property type="project" value="InterPro"/>
</dbReference>